<evidence type="ECO:0000313" key="1">
    <source>
        <dbReference type="EMBL" id="MDU9001291.1"/>
    </source>
</evidence>
<dbReference type="EMBL" id="JARAKF010000003">
    <property type="protein sequence ID" value="MDU9001291.1"/>
    <property type="molecule type" value="Genomic_DNA"/>
</dbReference>
<geneLocation type="plasmid" evidence="1">
    <name>unnamed1</name>
</geneLocation>
<sequence length="266" mass="29383">MTSKAGDECRSNCHRREGISIRPGLRCKNLSFRQLTHHSFHVDAETHELSGRLTVGEYSLDLVEPEGDIVVVIQSAPGSKKPARDWSHQFMLAEGFFFQAALGRRLGRCLPLGEQNRFRRTAHRQARVRGIGKGCGTQPQRLVVCSAGGPDGKREGKLGPLHLCCSGVLNCSRLVNICLLAQVLPQADAVKRGSTPRGSGLQCTSVSLQVQKRPEQFFIGWHTPDVLVLGLLVQLPQLANDCSRIEMPDPNRGFEQGLYRILRSAR</sequence>
<protein>
    <submittedName>
        <fullName evidence="1">Uncharacterized protein</fullName>
    </submittedName>
</protein>
<evidence type="ECO:0000313" key="2">
    <source>
        <dbReference type="Proteomes" id="UP001257627"/>
    </source>
</evidence>
<dbReference type="Proteomes" id="UP001257627">
    <property type="component" value="Unassembled WGS sequence"/>
</dbReference>
<name>A0ABU3V554_9ACTN</name>
<reference evidence="1 2" key="1">
    <citation type="submission" date="2023-02" db="EMBL/GenBank/DDBJ databases">
        <authorList>
            <person name="Maleckis M."/>
        </authorList>
    </citation>
    <scope>NUCLEOTIDE SEQUENCE [LARGE SCALE GENOMIC DNA]</scope>
    <source>
        <strain evidence="1 2">P8-A2</strain>
        <plasmid evidence="1">unnamed1</plasmid>
    </source>
</reference>
<comment type="caution">
    <text evidence="1">The sequence shown here is derived from an EMBL/GenBank/DDBJ whole genome shotgun (WGS) entry which is preliminary data.</text>
</comment>
<keyword evidence="2" id="KW-1185">Reference proteome</keyword>
<keyword evidence="1" id="KW-0614">Plasmid</keyword>
<gene>
    <name evidence="1" type="ORF">PU648_55435</name>
</gene>
<dbReference type="RefSeq" id="WP_266944131.1">
    <property type="nucleotide sequence ID" value="NZ_JAPEMK010000002.1"/>
</dbReference>
<organism evidence="1 2">
    <name type="scientific">Streptomyces mirabilis</name>
    <dbReference type="NCBI Taxonomy" id="68239"/>
    <lineage>
        <taxon>Bacteria</taxon>
        <taxon>Bacillati</taxon>
        <taxon>Actinomycetota</taxon>
        <taxon>Actinomycetes</taxon>
        <taxon>Kitasatosporales</taxon>
        <taxon>Streptomycetaceae</taxon>
        <taxon>Streptomyces</taxon>
    </lineage>
</organism>
<proteinExistence type="predicted"/>
<accession>A0ABU3V554</accession>